<evidence type="ECO:0000313" key="1">
    <source>
        <dbReference type="EMBL" id="KAH8007307.1"/>
    </source>
</evidence>
<reference evidence="1" key="1">
    <citation type="submission" date="2021-08" db="EMBL/GenBank/DDBJ databases">
        <title>The first chromosome-level gecko genome reveals the dynamic sex chromosomes of Neotropical dwarf geckos (Sphaerodactylidae: Sphaerodactylus).</title>
        <authorList>
            <person name="Pinto B.J."/>
            <person name="Keating S.E."/>
            <person name="Gamble T."/>
        </authorList>
    </citation>
    <scope>NUCLEOTIDE SEQUENCE</scope>
    <source>
        <strain evidence="1">TG3544</strain>
    </source>
</reference>
<sequence length="122" mass="13486">MTVPEDDNISNDSNDFTEVENGQMNSKFISDRESRRSLTNSHLEKKKCDEYIPGTTSLGMSVFNLSNAIMGSGILGLAFALANTGIVLFFPGILTWDCLNLVQRWSHRMTEALASPSTCHLL</sequence>
<gene>
    <name evidence="1" type="ORF">K3G42_019973</name>
</gene>
<comment type="caution">
    <text evidence="1">The sequence shown here is derived from an EMBL/GenBank/DDBJ whole genome shotgun (WGS) entry which is preliminary data.</text>
</comment>
<accession>A0ACB8FPX0</accession>
<organism evidence="1 2">
    <name type="scientific">Sphaerodactylus townsendi</name>
    <dbReference type="NCBI Taxonomy" id="933632"/>
    <lineage>
        <taxon>Eukaryota</taxon>
        <taxon>Metazoa</taxon>
        <taxon>Chordata</taxon>
        <taxon>Craniata</taxon>
        <taxon>Vertebrata</taxon>
        <taxon>Euteleostomi</taxon>
        <taxon>Lepidosauria</taxon>
        <taxon>Squamata</taxon>
        <taxon>Bifurcata</taxon>
        <taxon>Gekkota</taxon>
        <taxon>Sphaerodactylidae</taxon>
        <taxon>Sphaerodactylus</taxon>
    </lineage>
</organism>
<keyword evidence="2" id="KW-1185">Reference proteome</keyword>
<dbReference type="EMBL" id="CM037619">
    <property type="protein sequence ID" value="KAH8007307.1"/>
    <property type="molecule type" value="Genomic_DNA"/>
</dbReference>
<name>A0ACB8FPX0_9SAUR</name>
<dbReference type="Proteomes" id="UP000827872">
    <property type="component" value="Linkage Group LG06"/>
</dbReference>
<proteinExistence type="predicted"/>
<evidence type="ECO:0000313" key="2">
    <source>
        <dbReference type="Proteomes" id="UP000827872"/>
    </source>
</evidence>
<protein>
    <submittedName>
        <fullName evidence="1">Uncharacterized protein</fullName>
    </submittedName>
</protein>